<evidence type="ECO:0000313" key="6">
    <source>
        <dbReference type="Proteomes" id="UP000310016"/>
    </source>
</evidence>
<dbReference type="EMBL" id="SUMF01000035">
    <property type="protein sequence ID" value="TJZ65821.1"/>
    <property type="molecule type" value="Genomic_DNA"/>
</dbReference>
<gene>
    <name evidence="5" type="ORF">FAZ21_17910</name>
</gene>
<keyword evidence="1" id="KW-0805">Transcription regulation</keyword>
<dbReference type="PRINTS" id="PR00032">
    <property type="entry name" value="HTHARAC"/>
</dbReference>
<evidence type="ECO:0000256" key="3">
    <source>
        <dbReference type="ARBA" id="ARBA00023163"/>
    </source>
</evidence>
<dbReference type="SMART" id="SM00342">
    <property type="entry name" value="HTH_ARAC"/>
    <property type="match status" value="1"/>
</dbReference>
<feature type="domain" description="HTH araC/xylS-type" evidence="4">
    <location>
        <begin position="193"/>
        <end position="291"/>
    </location>
</feature>
<dbReference type="InterPro" id="IPR020449">
    <property type="entry name" value="Tscrpt_reg_AraC-type_HTH"/>
</dbReference>
<organism evidence="5 6">
    <name type="scientific">Chitiniphilus eburneus</name>
    <dbReference type="NCBI Taxonomy" id="2571148"/>
    <lineage>
        <taxon>Bacteria</taxon>
        <taxon>Pseudomonadati</taxon>
        <taxon>Pseudomonadota</taxon>
        <taxon>Betaproteobacteria</taxon>
        <taxon>Neisseriales</taxon>
        <taxon>Chitinibacteraceae</taxon>
        <taxon>Chitiniphilus</taxon>
    </lineage>
</organism>
<dbReference type="SUPFAM" id="SSF46689">
    <property type="entry name" value="Homeodomain-like"/>
    <property type="match status" value="2"/>
</dbReference>
<evidence type="ECO:0000256" key="2">
    <source>
        <dbReference type="ARBA" id="ARBA00023125"/>
    </source>
</evidence>
<dbReference type="InterPro" id="IPR018060">
    <property type="entry name" value="HTH_AraC"/>
</dbReference>
<dbReference type="Gene3D" id="1.10.10.60">
    <property type="entry name" value="Homeodomain-like"/>
    <property type="match status" value="2"/>
</dbReference>
<reference evidence="5 6" key="1">
    <citation type="submission" date="2019-04" db="EMBL/GenBank/DDBJ databases">
        <title>Chitiniphilus eburnea sp. nov., a novel chitinolytic bacterium isolated from aquaculture sludge.</title>
        <authorList>
            <person name="Sheng M."/>
        </authorList>
    </citation>
    <scope>NUCLEOTIDE SEQUENCE [LARGE SCALE GENOMIC DNA]</scope>
    <source>
        <strain evidence="5 6">HX-2-15</strain>
    </source>
</reference>
<proteinExistence type="predicted"/>
<dbReference type="InterPro" id="IPR009057">
    <property type="entry name" value="Homeodomain-like_sf"/>
</dbReference>
<name>A0A4U0PDJ7_9NEIS</name>
<keyword evidence="2" id="KW-0238">DNA-binding</keyword>
<dbReference type="Proteomes" id="UP000310016">
    <property type="component" value="Unassembled WGS sequence"/>
</dbReference>
<dbReference type="PROSITE" id="PS00041">
    <property type="entry name" value="HTH_ARAC_FAMILY_1"/>
    <property type="match status" value="1"/>
</dbReference>
<dbReference type="PROSITE" id="PS01124">
    <property type="entry name" value="HTH_ARAC_FAMILY_2"/>
    <property type="match status" value="1"/>
</dbReference>
<evidence type="ECO:0000256" key="1">
    <source>
        <dbReference type="ARBA" id="ARBA00023015"/>
    </source>
</evidence>
<keyword evidence="3" id="KW-0804">Transcription</keyword>
<dbReference type="PANTHER" id="PTHR47893">
    <property type="entry name" value="REGULATORY PROTEIN PCHR"/>
    <property type="match status" value="1"/>
</dbReference>
<keyword evidence="6" id="KW-1185">Reference proteome</keyword>
<accession>A0A4U0PDJ7</accession>
<protein>
    <submittedName>
        <fullName evidence="5">Helix-turn-helix transcriptional regulator</fullName>
    </submittedName>
</protein>
<comment type="caution">
    <text evidence="5">The sequence shown here is derived from an EMBL/GenBank/DDBJ whole genome shotgun (WGS) entry which is preliminary data.</text>
</comment>
<dbReference type="InterPro" id="IPR053142">
    <property type="entry name" value="PchR_regulatory_protein"/>
</dbReference>
<evidence type="ECO:0000313" key="5">
    <source>
        <dbReference type="EMBL" id="TJZ65821.1"/>
    </source>
</evidence>
<dbReference type="InterPro" id="IPR018062">
    <property type="entry name" value="HTH_AraC-typ_CS"/>
</dbReference>
<dbReference type="AlphaFoldDB" id="A0A4U0PDJ7"/>
<dbReference type="GO" id="GO:0043565">
    <property type="term" value="F:sequence-specific DNA binding"/>
    <property type="evidence" value="ECO:0007669"/>
    <property type="project" value="InterPro"/>
</dbReference>
<evidence type="ECO:0000259" key="4">
    <source>
        <dbReference type="PROSITE" id="PS01124"/>
    </source>
</evidence>
<dbReference type="GO" id="GO:0003700">
    <property type="term" value="F:DNA-binding transcription factor activity"/>
    <property type="evidence" value="ECO:0007669"/>
    <property type="project" value="InterPro"/>
</dbReference>
<sequence length="292" mass="31601">MRPDTHVPHNPAGMLKLDDGLTVLCSDTSHSHALRQEAELQPGIGIVLVLEGEVDVSYGSLRCRIGADGALRHGALVALAEPDRFVRRGQGGRPERKVSFWLPQQWLAHNDLDHAPSALASFRRRHLALSGWQPSATALSLARQLLTPPRCTGALQRLYREGHALQLVAEALSSLEGHAPAPLLSPRHAQRMAIAQELLESGEADHWTLGDIAAELGLSVSALQRQFRAAFGCTVFDYLRRRRLEEARVALARGGVSVTEAALQAGYGSPANFATAFRRLFGLSPGSLRSSA</sequence>
<dbReference type="PANTHER" id="PTHR47893:SF1">
    <property type="entry name" value="REGULATORY PROTEIN PCHR"/>
    <property type="match status" value="1"/>
</dbReference>
<dbReference type="OrthoDB" id="8766450at2"/>
<dbReference type="RefSeq" id="WP_136774803.1">
    <property type="nucleotide sequence ID" value="NZ_CP156074.1"/>
</dbReference>
<dbReference type="Pfam" id="PF12833">
    <property type="entry name" value="HTH_18"/>
    <property type="match status" value="1"/>
</dbReference>